<reference evidence="2" key="1">
    <citation type="submission" date="2024-04" db="EMBL/GenBank/DDBJ databases">
        <title>Salinicola lusitanus LLJ914,a marine bacterium isolated from the Okinawa Trough.</title>
        <authorList>
            <person name="Li J."/>
        </authorList>
    </citation>
    <scope>NUCLEOTIDE SEQUENCE [LARGE SCALE GENOMIC DNA]</scope>
</reference>
<dbReference type="SUPFAM" id="SSF53098">
    <property type="entry name" value="Ribonuclease H-like"/>
    <property type="match status" value="1"/>
</dbReference>
<dbReference type="PANTHER" id="PTHR47331:SF6">
    <property type="entry name" value="DOUBLECORTIN DOMAIN-CONTAINING PROTEIN"/>
    <property type="match status" value="1"/>
</dbReference>
<proteinExistence type="predicted"/>
<dbReference type="InterPro" id="IPR012337">
    <property type="entry name" value="RNaseH-like_sf"/>
</dbReference>
<sequence length="255" mass="27767">MNPRDPRSSGSRLLVIPKVGHTLTARRLSSLRPPFMEQSAEDLRAAENIQLMGPGGLVLTSSLLWALGWCPVAAGDSAPGADSSSDDAAFGPSVPAQCMGAAKLLRSDCGTNFVSACKELQIDKQGCHNEIDNFLKHTGCRWQFNPPHASHMAGSWERMIGITRKILDAMLLEDKHRKLTHEVLVTLMAEVTAIVNARPLTAVSTDPDNPAILTPAMLLTQKAGAPPVPPGQFDSRDLFRAQWRRVQRLANVFWS</sequence>
<accession>A0AAW0PVQ3</accession>
<protein>
    <recommendedName>
        <fullName evidence="3">Integrase catalytic domain-containing protein</fullName>
    </recommendedName>
</protein>
<gene>
    <name evidence="1" type="ORF">WMY93_002534</name>
</gene>
<dbReference type="Gene3D" id="3.30.420.10">
    <property type="entry name" value="Ribonuclease H-like superfamily/Ribonuclease H"/>
    <property type="match status" value="1"/>
</dbReference>
<name>A0AAW0PVQ3_9GOBI</name>
<dbReference type="InterPro" id="IPR036397">
    <property type="entry name" value="RNaseH_sf"/>
</dbReference>
<comment type="caution">
    <text evidence="1">The sequence shown here is derived from an EMBL/GenBank/DDBJ whole genome shotgun (WGS) entry which is preliminary data.</text>
</comment>
<dbReference type="PANTHER" id="PTHR47331">
    <property type="entry name" value="PHD-TYPE DOMAIN-CONTAINING PROTEIN"/>
    <property type="match status" value="1"/>
</dbReference>
<evidence type="ECO:0000313" key="2">
    <source>
        <dbReference type="Proteomes" id="UP001460270"/>
    </source>
</evidence>
<keyword evidence="2" id="KW-1185">Reference proteome</keyword>
<dbReference type="AlphaFoldDB" id="A0AAW0PVQ3"/>
<dbReference type="GO" id="GO:0003676">
    <property type="term" value="F:nucleic acid binding"/>
    <property type="evidence" value="ECO:0007669"/>
    <property type="project" value="InterPro"/>
</dbReference>
<evidence type="ECO:0000313" key="1">
    <source>
        <dbReference type="EMBL" id="KAK7939208.1"/>
    </source>
</evidence>
<evidence type="ECO:0008006" key="3">
    <source>
        <dbReference type="Google" id="ProtNLM"/>
    </source>
</evidence>
<organism evidence="1 2">
    <name type="scientific">Mugilogobius chulae</name>
    <name type="common">yellowstripe goby</name>
    <dbReference type="NCBI Taxonomy" id="88201"/>
    <lineage>
        <taxon>Eukaryota</taxon>
        <taxon>Metazoa</taxon>
        <taxon>Chordata</taxon>
        <taxon>Craniata</taxon>
        <taxon>Vertebrata</taxon>
        <taxon>Euteleostomi</taxon>
        <taxon>Actinopterygii</taxon>
        <taxon>Neopterygii</taxon>
        <taxon>Teleostei</taxon>
        <taxon>Neoteleostei</taxon>
        <taxon>Acanthomorphata</taxon>
        <taxon>Gobiaria</taxon>
        <taxon>Gobiiformes</taxon>
        <taxon>Gobioidei</taxon>
        <taxon>Gobiidae</taxon>
        <taxon>Gobionellinae</taxon>
        <taxon>Mugilogobius</taxon>
    </lineage>
</organism>
<dbReference type="Proteomes" id="UP001460270">
    <property type="component" value="Unassembled WGS sequence"/>
</dbReference>
<dbReference type="EMBL" id="JBBPFD010000002">
    <property type="protein sequence ID" value="KAK7939208.1"/>
    <property type="molecule type" value="Genomic_DNA"/>
</dbReference>